<dbReference type="Proteomes" id="UP000054988">
    <property type="component" value="Unassembled WGS sequence"/>
</dbReference>
<organism evidence="1 2">
    <name type="scientific">Moniliophthora roreri</name>
    <name type="common">Frosty pod rot fungus</name>
    <name type="synonym">Monilia roreri</name>
    <dbReference type="NCBI Taxonomy" id="221103"/>
    <lineage>
        <taxon>Eukaryota</taxon>
        <taxon>Fungi</taxon>
        <taxon>Dikarya</taxon>
        <taxon>Basidiomycota</taxon>
        <taxon>Agaricomycotina</taxon>
        <taxon>Agaricomycetes</taxon>
        <taxon>Agaricomycetidae</taxon>
        <taxon>Agaricales</taxon>
        <taxon>Marasmiineae</taxon>
        <taxon>Marasmiaceae</taxon>
        <taxon>Moniliophthora</taxon>
    </lineage>
</organism>
<evidence type="ECO:0000313" key="1">
    <source>
        <dbReference type="EMBL" id="KTB38618.1"/>
    </source>
</evidence>
<protein>
    <submittedName>
        <fullName evidence="1">Uncharacterized protein</fullName>
    </submittedName>
</protein>
<accession>A0A0W0FR08</accession>
<sequence>MPATKHAIEDHHCHEALRRQGLSLLSTRYSTETALFEAWFSLSKSAVISSSRLLSMLAQQTSTPNCTIAIMVSNYRVPSRTVPSQEALLTALACKVIWMLEMFRPTSRLLFRGLQNAAFADVDIGAEYGAPFSTKDEELTLISDQNQGLCSTGKELCYPHHSLCDVGITVGGVHDEDSCTSYSPRSASTEALTEWRIYSLMKSRRVYSLARPRIINQSLPLLLSRPLQLV</sequence>
<proteinExistence type="predicted"/>
<dbReference type="AlphaFoldDB" id="A0A0W0FR08"/>
<comment type="caution">
    <text evidence="1">The sequence shown here is derived from an EMBL/GenBank/DDBJ whole genome shotgun (WGS) entry which is preliminary data.</text>
</comment>
<evidence type="ECO:0000313" key="2">
    <source>
        <dbReference type="Proteomes" id="UP000054988"/>
    </source>
</evidence>
<gene>
    <name evidence="1" type="ORF">WG66_8796</name>
</gene>
<reference evidence="1 2" key="1">
    <citation type="submission" date="2015-12" db="EMBL/GenBank/DDBJ databases">
        <title>Draft genome sequence of Moniliophthora roreri, the causal agent of frosty pod rot of cacao.</title>
        <authorList>
            <person name="Aime M.C."/>
            <person name="Diaz-Valderrama J.R."/>
            <person name="Kijpornyongpan T."/>
            <person name="Phillips-Mora W."/>
        </authorList>
    </citation>
    <scope>NUCLEOTIDE SEQUENCE [LARGE SCALE GENOMIC DNA]</scope>
    <source>
        <strain evidence="1 2">MCA 2952</strain>
    </source>
</reference>
<dbReference type="EMBL" id="LATX01001743">
    <property type="protein sequence ID" value="KTB38618.1"/>
    <property type="molecule type" value="Genomic_DNA"/>
</dbReference>
<name>A0A0W0FR08_MONRR</name>